<keyword evidence="2" id="KW-1185">Reference proteome</keyword>
<organism evidence="1 2">
    <name type="scientific">Penicillium freii</name>
    <dbReference type="NCBI Taxonomy" id="48697"/>
    <lineage>
        <taxon>Eukaryota</taxon>
        <taxon>Fungi</taxon>
        <taxon>Dikarya</taxon>
        <taxon>Ascomycota</taxon>
        <taxon>Pezizomycotina</taxon>
        <taxon>Eurotiomycetes</taxon>
        <taxon>Eurotiomycetidae</taxon>
        <taxon>Eurotiales</taxon>
        <taxon>Aspergillaceae</taxon>
        <taxon>Penicillium</taxon>
    </lineage>
</organism>
<comment type="caution">
    <text evidence="1">The sequence shown here is derived from an EMBL/GenBank/DDBJ whole genome shotgun (WGS) entry which is preliminary data.</text>
</comment>
<reference evidence="1 2" key="1">
    <citation type="submission" date="2015-10" db="EMBL/GenBank/DDBJ databases">
        <title>Genome sequencing of Penicillium freii.</title>
        <authorList>
            <person name="Nguyen H.D."/>
            <person name="Visagie C.M."/>
            <person name="Seifert K.A."/>
        </authorList>
    </citation>
    <scope>NUCLEOTIDE SEQUENCE [LARGE SCALE GENOMIC DNA]</scope>
    <source>
        <strain evidence="1 2">DAOM 242723</strain>
    </source>
</reference>
<evidence type="ECO:0000313" key="1">
    <source>
        <dbReference type="EMBL" id="KUM61265.1"/>
    </source>
</evidence>
<protein>
    <submittedName>
        <fullName evidence="1">Uncharacterized protein</fullName>
    </submittedName>
</protein>
<name>A0A117NNR6_PENFR</name>
<dbReference type="EMBL" id="LLXE01000141">
    <property type="protein sequence ID" value="KUM61265.1"/>
    <property type="molecule type" value="Genomic_DNA"/>
</dbReference>
<gene>
    <name evidence="1" type="ORF">ACN42_g5853</name>
</gene>
<accession>A0A117NNR6</accession>
<dbReference type="AlphaFoldDB" id="A0A117NNR6"/>
<evidence type="ECO:0000313" key="2">
    <source>
        <dbReference type="Proteomes" id="UP000055045"/>
    </source>
</evidence>
<proteinExistence type="predicted"/>
<dbReference type="Proteomes" id="UP000055045">
    <property type="component" value="Unassembled WGS sequence"/>
</dbReference>
<sequence length="118" mass="13060">MHILFCDLLCSHGLVVKRMTSNHEILGSTPSVSIFCLISTINPGNCFIQSLDKVFTPLSPTHTGTQEKFMIKLPIIRSHGLVVKRMTSNHEILGSTPSVSIFCFSLVLRPYQRDGCLG</sequence>